<evidence type="ECO:0000313" key="2">
    <source>
        <dbReference type="Proteomes" id="UP000230066"/>
    </source>
</evidence>
<organism evidence="1 2">
    <name type="scientific">Fasciola hepatica</name>
    <name type="common">Liver fluke</name>
    <dbReference type="NCBI Taxonomy" id="6192"/>
    <lineage>
        <taxon>Eukaryota</taxon>
        <taxon>Metazoa</taxon>
        <taxon>Spiralia</taxon>
        <taxon>Lophotrochozoa</taxon>
        <taxon>Platyhelminthes</taxon>
        <taxon>Trematoda</taxon>
        <taxon>Digenea</taxon>
        <taxon>Plagiorchiida</taxon>
        <taxon>Echinostomata</taxon>
        <taxon>Echinostomatoidea</taxon>
        <taxon>Fasciolidae</taxon>
        <taxon>Fasciola</taxon>
    </lineage>
</organism>
<dbReference type="Gene3D" id="3.40.50.720">
    <property type="entry name" value="NAD(P)-binding Rossmann-like Domain"/>
    <property type="match status" value="1"/>
</dbReference>
<gene>
    <name evidence="1" type="ORF">D915_004652</name>
</gene>
<name>A0A4E0RZE0_FASHE</name>
<sequence>MTKTKSRPELSDPKRLIQPLEVYILLPDRLCTFNADSVRYTPCMTDLIIRTAESSRWLTDTELVPVNWLTLRLEPQKMISVVAAVIPMFSYRFKWPESGRNLFQFHSSKVNGNRSLIETLPGVQDWNFDSLVNLQVVVVVRWPDPCAEVFEKSDLRLPNAYTIRKALRKRKSITLGVPSYVRDTYCVDLSRICVPGKHIILQSDRFALSTAELALALLTALSRGVLKDCNAIYANWLHALVKADQIIPSVHETGQKIPQSEAEILEKTDMKEVQDTIQSSKAGDFELSKPQVLESLNRSNKTDLLSFVPPILGPPSGPLKYSRLGLIGLSTELPLRIAHLAQSAIGMEVAYYQKHPVRNLPYTHYENLKDLLRASDVIILADDSLNQNIPTNPKSQFYRYCAVKHRRRPHLWLTFEHFKCLPSHSLLISVTSIQCVDFSSLNLALRFGLLCGAGLTMPLVWFSNLTEFEALRQLPNTFILPPATSSVCAHSDLRIQIAQEVLEVITHILSKPNQMMIDQEENSALLEFDDCRGDHMTSMVRVCPARDLSTACSSDFSSFPRARRLWPAATTGLGNASNRYNHNSTSASCTGSISETTTDLSKSRTWINDRLNRIWKRISQFI</sequence>
<evidence type="ECO:0008006" key="3">
    <source>
        <dbReference type="Google" id="ProtNLM"/>
    </source>
</evidence>
<dbReference type="EMBL" id="JXXN02001492">
    <property type="protein sequence ID" value="THD24652.1"/>
    <property type="molecule type" value="Genomic_DNA"/>
</dbReference>
<proteinExistence type="predicted"/>
<comment type="caution">
    <text evidence="1">The sequence shown here is derived from an EMBL/GenBank/DDBJ whole genome shotgun (WGS) entry which is preliminary data.</text>
</comment>
<accession>A0A4E0RZE0</accession>
<protein>
    <recommendedName>
        <fullName evidence="3">D-isomer specific 2-hydroxyacid dehydrogenase NAD-binding domain-containing protein</fullName>
    </recommendedName>
</protein>
<reference evidence="1" key="1">
    <citation type="submission" date="2019-03" db="EMBL/GenBank/DDBJ databases">
        <title>Improved annotation for the trematode Fasciola hepatica.</title>
        <authorList>
            <person name="Choi Y.-J."/>
            <person name="Martin J."/>
            <person name="Mitreva M."/>
        </authorList>
    </citation>
    <scope>NUCLEOTIDE SEQUENCE [LARGE SCALE GENOMIC DNA]</scope>
</reference>
<dbReference type="Proteomes" id="UP000230066">
    <property type="component" value="Unassembled WGS sequence"/>
</dbReference>
<keyword evidence="2" id="KW-1185">Reference proteome</keyword>
<evidence type="ECO:0000313" key="1">
    <source>
        <dbReference type="EMBL" id="THD24652.1"/>
    </source>
</evidence>
<dbReference type="AlphaFoldDB" id="A0A4E0RZE0"/>